<comment type="subcellular location">
    <subcellularLocation>
        <location evidence="1">Cell outer membrane</location>
    </subcellularLocation>
</comment>
<gene>
    <name evidence="8" type="ORF">A9306_00445</name>
</gene>
<evidence type="ECO:0000313" key="9">
    <source>
        <dbReference type="Proteomes" id="UP000092616"/>
    </source>
</evidence>
<dbReference type="InterPro" id="IPR050330">
    <property type="entry name" value="Bact_OuterMem_StrucFunc"/>
</dbReference>
<dbReference type="RefSeq" id="WP_067335775.1">
    <property type="nucleotide sequence ID" value="NZ_LZNA01000023.1"/>
</dbReference>
<dbReference type="Gene3D" id="3.30.1330.60">
    <property type="entry name" value="OmpA-like domain"/>
    <property type="match status" value="1"/>
</dbReference>
<evidence type="ECO:0000256" key="2">
    <source>
        <dbReference type="ARBA" id="ARBA00023136"/>
    </source>
</evidence>
<feature type="transmembrane region" description="Helical" evidence="6">
    <location>
        <begin position="187"/>
        <end position="205"/>
    </location>
</feature>
<dbReference type="PANTHER" id="PTHR30329:SF21">
    <property type="entry name" value="LIPOPROTEIN YIAD-RELATED"/>
    <property type="match status" value="1"/>
</dbReference>
<dbReference type="GO" id="GO:0009279">
    <property type="term" value="C:cell outer membrane"/>
    <property type="evidence" value="ECO:0007669"/>
    <property type="project" value="UniProtKB-SubCell"/>
</dbReference>
<proteinExistence type="predicted"/>
<evidence type="ECO:0000256" key="3">
    <source>
        <dbReference type="ARBA" id="ARBA00023237"/>
    </source>
</evidence>
<dbReference type="PANTHER" id="PTHR30329">
    <property type="entry name" value="STATOR ELEMENT OF FLAGELLAR MOTOR COMPLEX"/>
    <property type="match status" value="1"/>
</dbReference>
<keyword evidence="3" id="KW-0998">Cell outer membrane</keyword>
<sequence length="404" mass="42881">MNIIEHLNKTVTPAVLGANADANRSSLLEKLYAIIVARLADDNTYNSFGGNTVANDDAGFFDRFLPDSTHRGNLVQELSRQSNVPAQEAQSLISRATPMVYNELRNLAGTSTVSGFLGNNLSSVGSALPTWSYALIPAGALGLMNIKHDPANQDPNNKEKVVKETTRTEEHLVATPKPEEEGGMGKILLPLIGLIILGLLAWWLLRSCNKQPEPVTTPVVASAPASAAPMTTDTTTLTASDVTINGQDLNAIASVPASDVMASTAMPVADATMPPDDEIPTVISETEPSVYLHHGQLKFYFAVDKDDISPQAQSKVGALVAAAQQGKKLGISGYTDSTGSAAHNEDLAKRRAESVKKFLMDNGIPESQLVMEKPADTVGATGNTQEGRRVEVYVVDGPDVVAPQ</sequence>
<evidence type="ECO:0000256" key="1">
    <source>
        <dbReference type="ARBA" id="ARBA00004442"/>
    </source>
</evidence>
<feature type="domain" description="OmpA-like" evidence="7">
    <location>
        <begin position="288"/>
        <end position="398"/>
    </location>
</feature>
<dbReference type="CDD" id="cd07185">
    <property type="entry name" value="OmpA_C-like"/>
    <property type="match status" value="1"/>
</dbReference>
<evidence type="ECO:0000259" key="7">
    <source>
        <dbReference type="PROSITE" id="PS51123"/>
    </source>
</evidence>
<accession>A0A1B8QGW8</accession>
<evidence type="ECO:0000256" key="6">
    <source>
        <dbReference type="SAM" id="Phobius"/>
    </source>
</evidence>
<dbReference type="InterPro" id="IPR036737">
    <property type="entry name" value="OmpA-like_sf"/>
</dbReference>
<keyword evidence="2 4" id="KW-0472">Membrane</keyword>
<dbReference type="PROSITE" id="PS51123">
    <property type="entry name" value="OMPA_2"/>
    <property type="match status" value="1"/>
</dbReference>
<comment type="caution">
    <text evidence="8">The sequence shown here is derived from an EMBL/GenBank/DDBJ whole genome shotgun (WGS) entry which is preliminary data.</text>
</comment>
<dbReference type="AlphaFoldDB" id="A0A1B8QGW8"/>
<protein>
    <recommendedName>
        <fullName evidence="7">OmpA-like domain-containing protein</fullName>
    </recommendedName>
</protein>
<evidence type="ECO:0000256" key="4">
    <source>
        <dbReference type="PROSITE-ProRule" id="PRU00473"/>
    </source>
</evidence>
<feature type="region of interest" description="Disordered" evidence="5">
    <location>
        <begin position="150"/>
        <end position="171"/>
    </location>
</feature>
<dbReference type="Pfam" id="PF00691">
    <property type="entry name" value="OmpA"/>
    <property type="match status" value="1"/>
</dbReference>
<keyword evidence="9" id="KW-1185">Reference proteome</keyword>
<organism evidence="8 9">
    <name type="scientific">Faucicola atlantae</name>
    <dbReference type="NCBI Taxonomy" id="34059"/>
    <lineage>
        <taxon>Bacteria</taxon>
        <taxon>Pseudomonadati</taxon>
        <taxon>Pseudomonadota</taxon>
        <taxon>Gammaproteobacteria</taxon>
        <taxon>Moraxellales</taxon>
        <taxon>Moraxellaceae</taxon>
        <taxon>Faucicola</taxon>
    </lineage>
</organism>
<keyword evidence="6" id="KW-0812">Transmembrane</keyword>
<keyword evidence="6" id="KW-1133">Transmembrane helix</keyword>
<dbReference type="InterPro" id="IPR006665">
    <property type="entry name" value="OmpA-like"/>
</dbReference>
<evidence type="ECO:0000313" key="8">
    <source>
        <dbReference type="EMBL" id="OBX82353.1"/>
    </source>
</evidence>
<dbReference type="EMBL" id="LZNA01000023">
    <property type="protein sequence ID" value="OBX82353.1"/>
    <property type="molecule type" value="Genomic_DNA"/>
</dbReference>
<dbReference type="PRINTS" id="PR01021">
    <property type="entry name" value="OMPADOMAIN"/>
</dbReference>
<name>A0A1B8QGW8_9GAMM</name>
<dbReference type="Proteomes" id="UP000092616">
    <property type="component" value="Unassembled WGS sequence"/>
</dbReference>
<dbReference type="InterPro" id="IPR006664">
    <property type="entry name" value="OMP_bac"/>
</dbReference>
<evidence type="ECO:0000256" key="5">
    <source>
        <dbReference type="SAM" id="MobiDB-lite"/>
    </source>
</evidence>
<dbReference type="SUPFAM" id="SSF103088">
    <property type="entry name" value="OmpA-like"/>
    <property type="match status" value="1"/>
</dbReference>
<reference evidence="8 9" key="1">
    <citation type="submission" date="2016-06" db="EMBL/GenBank/DDBJ databases">
        <title>Draft genome of Moraxella atlantae CCUG 59586.</title>
        <authorList>
            <person name="Salva-Serra F."/>
            <person name="Engstrom-Jakobsson H."/>
            <person name="Thorell K."/>
            <person name="Gonzales-Siles L."/>
            <person name="Karlsson R."/>
            <person name="Boulund F."/>
            <person name="Engstrand L."/>
            <person name="Kristiansson E."/>
            <person name="Moore E."/>
        </authorList>
    </citation>
    <scope>NUCLEOTIDE SEQUENCE [LARGE SCALE GENOMIC DNA]</scope>
    <source>
        <strain evidence="8 9">CCUG 59586</strain>
    </source>
</reference>